<evidence type="ECO:0008006" key="4">
    <source>
        <dbReference type="Google" id="ProtNLM"/>
    </source>
</evidence>
<organism evidence="2 3">
    <name type="scientific">Aeromicrobium piscarium</name>
    <dbReference type="NCBI Taxonomy" id="2590901"/>
    <lineage>
        <taxon>Bacteria</taxon>
        <taxon>Bacillati</taxon>
        <taxon>Actinomycetota</taxon>
        <taxon>Actinomycetes</taxon>
        <taxon>Propionibacteriales</taxon>
        <taxon>Nocardioidaceae</taxon>
        <taxon>Aeromicrobium</taxon>
    </lineage>
</organism>
<dbReference type="RefSeq" id="WP_143914146.1">
    <property type="nucleotide sequence ID" value="NZ_VLNT01000012.1"/>
</dbReference>
<sequence length="200" mass="20797">MSYSRPSLTVGLGVAILALGVGVLVLLALRPAPAPENAGAGVTPQSTPSESPRTTTPAPTGDADIVFIGDDHLEEWAGEAAAELGAEARIESGVTLFEDTTVADALEGSAPDLVVLSIGTADVVWADDFAFGLAQALDEIEEAWPASTIVLMRPAWEDPDDLQTEKIDSVEQTAQARDLIYLDAPPDAADFLDAWTAAGL</sequence>
<evidence type="ECO:0000313" key="3">
    <source>
        <dbReference type="Proteomes" id="UP000316988"/>
    </source>
</evidence>
<proteinExistence type="predicted"/>
<dbReference type="InterPro" id="IPR036514">
    <property type="entry name" value="SGNH_hydro_sf"/>
</dbReference>
<reference evidence="2 3" key="1">
    <citation type="submission" date="2019-07" db="EMBL/GenBank/DDBJ databases">
        <authorList>
            <person name="Zhao L.H."/>
        </authorList>
    </citation>
    <scope>NUCLEOTIDE SEQUENCE [LARGE SCALE GENOMIC DNA]</scope>
    <source>
        <strain evidence="2 3">Co35</strain>
    </source>
</reference>
<dbReference type="EMBL" id="VLNT01000012">
    <property type="protein sequence ID" value="TSD58742.1"/>
    <property type="molecule type" value="Genomic_DNA"/>
</dbReference>
<comment type="caution">
    <text evidence="2">The sequence shown here is derived from an EMBL/GenBank/DDBJ whole genome shotgun (WGS) entry which is preliminary data.</text>
</comment>
<dbReference type="SUPFAM" id="SSF52266">
    <property type="entry name" value="SGNH hydrolase"/>
    <property type="match status" value="1"/>
</dbReference>
<accession>A0A554RXD7</accession>
<feature type="compositionally biased region" description="Low complexity" evidence="1">
    <location>
        <begin position="43"/>
        <end position="60"/>
    </location>
</feature>
<feature type="region of interest" description="Disordered" evidence="1">
    <location>
        <begin position="36"/>
        <end position="62"/>
    </location>
</feature>
<protein>
    <recommendedName>
        <fullName evidence="4">SGNH/GDSL hydrolase family protein</fullName>
    </recommendedName>
</protein>
<evidence type="ECO:0000313" key="2">
    <source>
        <dbReference type="EMBL" id="TSD58742.1"/>
    </source>
</evidence>
<dbReference type="Proteomes" id="UP000316988">
    <property type="component" value="Unassembled WGS sequence"/>
</dbReference>
<gene>
    <name evidence="2" type="ORF">FNM00_13880</name>
</gene>
<evidence type="ECO:0000256" key="1">
    <source>
        <dbReference type="SAM" id="MobiDB-lite"/>
    </source>
</evidence>
<dbReference type="OrthoDB" id="3748341at2"/>
<keyword evidence="3" id="KW-1185">Reference proteome</keyword>
<name>A0A554RXD7_9ACTN</name>
<dbReference type="Gene3D" id="3.40.50.1110">
    <property type="entry name" value="SGNH hydrolase"/>
    <property type="match status" value="1"/>
</dbReference>
<dbReference type="AlphaFoldDB" id="A0A554RXD7"/>